<comment type="catalytic activity">
    <reaction evidence="1">
        <text>Acts on substrates that are at least partially unfolded. The cleavage site P1 residue is normally between a pair of hydrophobic residues, such as Val-|-Val.</text>
        <dbReference type="EC" id="3.4.21.107"/>
    </reaction>
</comment>
<dbReference type="SUPFAM" id="SSF50156">
    <property type="entry name" value="PDZ domain-like"/>
    <property type="match status" value="2"/>
</dbReference>
<evidence type="ECO:0000256" key="17">
    <source>
        <dbReference type="SAM" id="SignalP"/>
    </source>
</evidence>
<feature type="binding site" evidence="16">
    <location>
        <position position="116"/>
    </location>
    <ligand>
        <name>substrate</name>
    </ligand>
</feature>
<feature type="active site" description="Charge relay system" evidence="15">
    <location>
        <position position="219"/>
    </location>
</feature>
<evidence type="ECO:0000256" key="10">
    <source>
        <dbReference type="ARBA" id="ARBA00022764"/>
    </source>
</evidence>
<reference evidence="19 20" key="1">
    <citation type="submission" date="2018-05" db="EMBL/GenBank/DDBJ databases">
        <title>Abyssibacter profundi OUC007T gen. nov., sp. nov, a marine bacterium isolated from seawater of the Mariana Trench.</title>
        <authorList>
            <person name="Zhou S."/>
        </authorList>
    </citation>
    <scope>NUCLEOTIDE SEQUENCE [LARGE SCALE GENOMIC DNA]</scope>
    <source>
        <strain evidence="19 20">OUC007</strain>
    </source>
</reference>
<keyword evidence="20" id="KW-1185">Reference proteome</keyword>
<dbReference type="PRINTS" id="PR00834">
    <property type="entry name" value="PROTEASES2C"/>
</dbReference>
<feature type="chain" id="PRO_5039473102" description="Probable periplasmic serine endoprotease DegP-like" evidence="17">
    <location>
        <begin position="36"/>
        <end position="477"/>
    </location>
</feature>
<feature type="domain" description="PDZ" evidence="18">
    <location>
        <begin position="373"/>
        <end position="441"/>
    </location>
</feature>
<proteinExistence type="inferred from homology"/>
<dbReference type="AlphaFoldDB" id="A0A363UP22"/>
<dbReference type="GO" id="GO:0004252">
    <property type="term" value="F:serine-type endopeptidase activity"/>
    <property type="evidence" value="ECO:0007669"/>
    <property type="project" value="InterPro"/>
</dbReference>
<name>A0A363UP22_9GAMM</name>
<keyword evidence="13" id="KW-0346">Stress response</keyword>
<dbReference type="EMBL" id="QEQK01000003">
    <property type="protein sequence ID" value="PWN57137.1"/>
    <property type="molecule type" value="Genomic_DNA"/>
</dbReference>
<dbReference type="Pfam" id="PF13365">
    <property type="entry name" value="Trypsin_2"/>
    <property type="match status" value="1"/>
</dbReference>
<evidence type="ECO:0000256" key="1">
    <source>
        <dbReference type="ARBA" id="ARBA00001772"/>
    </source>
</evidence>
<feature type="active site" description="Charge relay system" evidence="15">
    <location>
        <position position="116"/>
    </location>
</feature>
<evidence type="ECO:0000256" key="3">
    <source>
        <dbReference type="ARBA" id="ARBA00004418"/>
    </source>
</evidence>
<dbReference type="SUPFAM" id="SSF50494">
    <property type="entry name" value="Trypsin-like serine proteases"/>
    <property type="match status" value="1"/>
</dbReference>
<evidence type="ECO:0000313" key="19">
    <source>
        <dbReference type="EMBL" id="PWN57137.1"/>
    </source>
</evidence>
<dbReference type="GO" id="GO:0042597">
    <property type="term" value="C:periplasmic space"/>
    <property type="evidence" value="ECO:0007669"/>
    <property type="project" value="UniProtKB-SubCell"/>
</dbReference>
<evidence type="ECO:0000259" key="18">
    <source>
        <dbReference type="PROSITE" id="PS50106"/>
    </source>
</evidence>
<dbReference type="InterPro" id="IPR009003">
    <property type="entry name" value="Peptidase_S1_PA"/>
</dbReference>
<evidence type="ECO:0000256" key="16">
    <source>
        <dbReference type="PIRSR" id="PIRSR611782-2"/>
    </source>
</evidence>
<feature type="signal peptide" evidence="17">
    <location>
        <begin position="1"/>
        <end position="35"/>
    </location>
</feature>
<protein>
    <recommendedName>
        <fullName evidence="6">Probable periplasmic serine endoprotease DegP-like</fullName>
        <ecNumber evidence="5">3.4.21.107</ecNumber>
    </recommendedName>
    <alternativeName>
        <fullName evidence="14">Protease Do</fullName>
    </alternativeName>
</protein>
<evidence type="ECO:0000256" key="12">
    <source>
        <dbReference type="ARBA" id="ARBA00022825"/>
    </source>
</evidence>
<evidence type="ECO:0000256" key="11">
    <source>
        <dbReference type="ARBA" id="ARBA00022801"/>
    </source>
</evidence>
<dbReference type="Gene3D" id="2.40.10.120">
    <property type="match status" value="1"/>
</dbReference>
<dbReference type="Gene3D" id="2.30.42.10">
    <property type="match status" value="2"/>
</dbReference>
<evidence type="ECO:0000256" key="4">
    <source>
        <dbReference type="ARBA" id="ARBA00010541"/>
    </source>
</evidence>
<comment type="similarity">
    <text evidence="4">Belongs to the peptidase S1C family.</text>
</comment>
<dbReference type="PROSITE" id="PS51257">
    <property type="entry name" value="PROKAR_LIPOPROTEIN"/>
    <property type="match status" value="1"/>
</dbReference>
<evidence type="ECO:0000256" key="14">
    <source>
        <dbReference type="ARBA" id="ARBA00032850"/>
    </source>
</evidence>
<evidence type="ECO:0000256" key="6">
    <source>
        <dbReference type="ARBA" id="ARBA00013958"/>
    </source>
</evidence>
<evidence type="ECO:0000313" key="20">
    <source>
        <dbReference type="Proteomes" id="UP000251800"/>
    </source>
</evidence>
<evidence type="ECO:0000256" key="13">
    <source>
        <dbReference type="ARBA" id="ARBA00023016"/>
    </source>
</evidence>
<evidence type="ECO:0000256" key="5">
    <source>
        <dbReference type="ARBA" id="ARBA00013035"/>
    </source>
</evidence>
<evidence type="ECO:0000256" key="9">
    <source>
        <dbReference type="ARBA" id="ARBA00022737"/>
    </source>
</evidence>
<dbReference type="NCBIfam" id="TIGR02037">
    <property type="entry name" value="degP_htrA_DO"/>
    <property type="match status" value="1"/>
</dbReference>
<gene>
    <name evidence="19" type="ORF">DEH80_04200</name>
</gene>
<comment type="function">
    <text evidence="2">Might be efficient in the degradation of transiently denatured and unfolded proteins which accumulate in the periplasm following stress conditions.</text>
</comment>
<keyword evidence="10" id="KW-0574">Periplasm</keyword>
<feature type="binding site" evidence="16">
    <location>
        <begin position="217"/>
        <end position="219"/>
    </location>
    <ligand>
        <name>substrate</name>
    </ligand>
</feature>
<dbReference type="OrthoDB" id="9758917at2"/>
<dbReference type="InterPro" id="IPR036034">
    <property type="entry name" value="PDZ_sf"/>
</dbReference>
<evidence type="ECO:0000256" key="7">
    <source>
        <dbReference type="ARBA" id="ARBA00022670"/>
    </source>
</evidence>
<keyword evidence="11" id="KW-0378">Hydrolase</keyword>
<feature type="active site" description="Charge relay system" evidence="15">
    <location>
        <position position="146"/>
    </location>
</feature>
<dbReference type="SMART" id="SM00228">
    <property type="entry name" value="PDZ"/>
    <property type="match status" value="2"/>
</dbReference>
<comment type="caution">
    <text evidence="19">The sequence shown here is derived from an EMBL/GenBank/DDBJ whole genome shotgun (WGS) entry which is preliminary data.</text>
</comment>
<dbReference type="EC" id="3.4.21.107" evidence="5"/>
<feature type="domain" description="PDZ" evidence="18">
    <location>
        <begin position="258"/>
        <end position="354"/>
    </location>
</feature>
<evidence type="ECO:0000256" key="2">
    <source>
        <dbReference type="ARBA" id="ARBA00002610"/>
    </source>
</evidence>
<dbReference type="GO" id="GO:0006508">
    <property type="term" value="P:proteolysis"/>
    <property type="evidence" value="ECO:0007669"/>
    <property type="project" value="UniProtKB-KW"/>
</dbReference>
<evidence type="ECO:0000256" key="15">
    <source>
        <dbReference type="PIRSR" id="PIRSR611782-1"/>
    </source>
</evidence>
<keyword evidence="7" id="KW-0645">Protease</keyword>
<feature type="binding site" evidence="16">
    <location>
        <position position="146"/>
    </location>
    <ligand>
        <name>substrate</name>
    </ligand>
</feature>
<organism evidence="19 20">
    <name type="scientific">Abyssibacter profundi</name>
    <dbReference type="NCBI Taxonomy" id="2182787"/>
    <lineage>
        <taxon>Bacteria</taxon>
        <taxon>Pseudomonadati</taxon>
        <taxon>Pseudomonadota</taxon>
        <taxon>Gammaproteobacteria</taxon>
        <taxon>Chromatiales</taxon>
        <taxon>Oceanococcaceae</taxon>
        <taxon>Abyssibacter</taxon>
    </lineage>
</organism>
<dbReference type="InterPro" id="IPR001940">
    <property type="entry name" value="Peptidase_S1C"/>
</dbReference>
<keyword evidence="8 17" id="KW-0732">Signal</keyword>
<keyword evidence="9" id="KW-0677">Repeat</keyword>
<evidence type="ECO:0000256" key="8">
    <source>
        <dbReference type="ARBA" id="ARBA00022729"/>
    </source>
</evidence>
<dbReference type="Proteomes" id="UP000251800">
    <property type="component" value="Unassembled WGS sequence"/>
</dbReference>
<dbReference type="CDD" id="cd10839">
    <property type="entry name" value="cpPDZ1_DegP-like"/>
    <property type="match status" value="1"/>
</dbReference>
<accession>A0A363UP22</accession>
<dbReference type="Pfam" id="PF13180">
    <property type="entry name" value="PDZ_2"/>
    <property type="match status" value="2"/>
</dbReference>
<dbReference type="PANTHER" id="PTHR22939">
    <property type="entry name" value="SERINE PROTEASE FAMILY S1C HTRA-RELATED"/>
    <property type="match status" value="1"/>
</dbReference>
<sequence length="477" mass="50946">MTFNRKDCQVKRRKPSLLIAVFAACAALLAVPAQAQNLPDFRTLVKQNQAAVVNISTTQSRPEGAEGFGFDLPENHPFNEFFRRFGQPNMPAPRPAQSLGSGFIISDDGTVLTNAHVVKDADEIVVRLSDQRELQAELVGLDERSDVAVLKIDASGLPTLKLGNSDTLEVGEWVLAIGSPFGLDFTATQGIVSALGRSLPSDSYVPFIQTDVAVNPGNSGGPLLNTQGQVVGINSQIYSRSGGYQGVSFAIPINTAMQVARQIESQGYVSRGWLGVSIQNVTQDLARSFGLDRPRGALVANVLEDSPAAKAGIEPGDIILEFNGQSVSSSSALPPIVGETPVGSRVPVLVLRDGKRKTLKAKIEELKDQDGRAVPARSSQDESMTGLGVQVRDLTDDERETLGIERGGVVIVGMERDGPAARAGIRKGDVIRRVGRSSIDSARQLRKLVDDLPKGKPVSVLVQRGDNPLFVAITIDD</sequence>
<dbReference type="PROSITE" id="PS50106">
    <property type="entry name" value="PDZ"/>
    <property type="match status" value="2"/>
</dbReference>
<dbReference type="InterPro" id="IPR011782">
    <property type="entry name" value="Pept_S1C_Do"/>
</dbReference>
<dbReference type="PANTHER" id="PTHR22939:SF130">
    <property type="entry name" value="PERIPLASMIC SERINE ENDOPROTEASE DEGP-LIKE-RELATED"/>
    <property type="match status" value="1"/>
</dbReference>
<comment type="subcellular location">
    <subcellularLocation>
        <location evidence="3">Periplasm</location>
    </subcellularLocation>
</comment>
<dbReference type="FunFam" id="2.40.10.120:FF:000007">
    <property type="entry name" value="Periplasmic serine endoprotease DegP-like"/>
    <property type="match status" value="1"/>
</dbReference>
<dbReference type="InterPro" id="IPR001478">
    <property type="entry name" value="PDZ"/>
</dbReference>
<keyword evidence="12" id="KW-0720">Serine protease</keyword>